<sequence length="57" mass="6418">MPTSFTLLWLTRHPCSDRLSRSASFCHTCRPRLPRGRHCPQGSSSVLLIKVSALVPR</sequence>
<name>A0A9P8Y8F7_9PEZI</name>
<dbReference type="GeneID" id="70183376"/>
<reference evidence="1" key="1">
    <citation type="journal article" date="2021" name="Nat. Commun.">
        <title>Genetic determinants of endophytism in the Arabidopsis root mycobiome.</title>
        <authorList>
            <person name="Mesny F."/>
            <person name="Miyauchi S."/>
            <person name="Thiergart T."/>
            <person name="Pickel B."/>
            <person name="Atanasova L."/>
            <person name="Karlsson M."/>
            <person name="Huettel B."/>
            <person name="Barry K.W."/>
            <person name="Haridas S."/>
            <person name="Chen C."/>
            <person name="Bauer D."/>
            <person name="Andreopoulos W."/>
            <person name="Pangilinan J."/>
            <person name="LaButti K."/>
            <person name="Riley R."/>
            <person name="Lipzen A."/>
            <person name="Clum A."/>
            <person name="Drula E."/>
            <person name="Henrissat B."/>
            <person name="Kohler A."/>
            <person name="Grigoriev I.V."/>
            <person name="Martin F.M."/>
            <person name="Hacquard S."/>
        </authorList>
    </citation>
    <scope>NUCLEOTIDE SEQUENCE</scope>
    <source>
        <strain evidence="1">MPI-CAGE-CH-0230</strain>
    </source>
</reference>
<dbReference type="AlphaFoldDB" id="A0A9P8Y8F7"/>
<accession>A0A9P8Y8F7</accession>
<comment type="caution">
    <text evidence="1">The sequence shown here is derived from an EMBL/GenBank/DDBJ whole genome shotgun (WGS) entry which is preliminary data.</text>
</comment>
<dbReference type="RefSeq" id="XP_046012384.1">
    <property type="nucleotide sequence ID" value="XM_046153830.1"/>
</dbReference>
<organism evidence="1 2">
    <name type="scientific">Microdochium trichocladiopsis</name>
    <dbReference type="NCBI Taxonomy" id="1682393"/>
    <lineage>
        <taxon>Eukaryota</taxon>
        <taxon>Fungi</taxon>
        <taxon>Dikarya</taxon>
        <taxon>Ascomycota</taxon>
        <taxon>Pezizomycotina</taxon>
        <taxon>Sordariomycetes</taxon>
        <taxon>Xylariomycetidae</taxon>
        <taxon>Xylariales</taxon>
        <taxon>Microdochiaceae</taxon>
        <taxon>Microdochium</taxon>
    </lineage>
</organism>
<evidence type="ECO:0000313" key="1">
    <source>
        <dbReference type="EMBL" id="KAH7030704.1"/>
    </source>
</evidence>
<protein>
    <submittedName>
        <fullName evidence="1">Uncharacterized protein</fullName>
    </submittedName>
</protein>
<evidence type="ECO:0000313" key="2">
    <source>
        <dbReference type="Proteomes" id="UP000756346"/>
    </source>
</evidence>
<dbReference type="EMBL" id="JAGTJQ010000005">
    <property type="protein sequence ID" value="KAH7030704.1"/>
    <property type="molecule type" value="Genomic_DNA"/>
</dbReference>
<dbReference type="Proteomes" id="UP000756346">
    <property type="component" value="Unassembled WGS sequence"/>
</dbReference>
<gene>
    <name evidence="1" type="ORF">B0I36DRAFT_322288</name>
</gene>
<keyword evidence="2" id="KW-1185">Reference proteome</keyword>
<proteinExistence type="predicted"/>